<reference evidence="2" key="1">
    <citation type="submission" date="2019-08" db="EMBL/GenBank/DDBJ databases">
        <authorList>
            <person name="Kucharzyk K."/>
            <person name="Murdoch R.W."/>
            <person name="Higgins S."/>
            <person name="Loffler F."/>
        </authorList>
    </citation>
    <scope>NUCLEOTIDE SEQUENCE</scope>
</reference>
<organism evidence="2">
    <name type="scientific">bioreactor metagenome</name>
    <dbReference type="NCBI Taxonomy" id="1076179"/>
    <lineage>
        <taxon>unclassified sequences</taxon>
        <taxon>metagenomes</taxon>
        <taxon>ecological metagenomes</taxon>
    </lineage>
</organism>
<comment type="caution">
    <text evidence="2">The sequence shown here is derived from an EMBL/GenBank/DDBJ whole genome shotgun (WGS) entry which is preliminary data.</text>
</comment>
<dbReference type="AlphaFoldDB" id="A0A644Y973"/>
<dbReference type="EMBL" id="VSSQ01003960">
    <property type="protein sequence ID" value="MPM23123.1"/>
    <property type="molecule type" value="Genomic_DNA"/>
</dbReference>
<sequence length="82" mass="9197">METQHNLTAQERKEKIFAWMRANGHTYESIGQSLGITGTGVSLMFTRATIPTRRYNQLRTVGVPPQLLPPAKDIPTGPKPRH</sequence>
<evidence type="ECO:0000256" key="1">
    <source>
        <dbReference type="SAM" id="MobiDB-lite"/>
    </source>
</evidence>
<gene>
    <name evidence="2" type="ORF">SDC9_69587</name>
</gene>
<feature type="region of interest" description="Disordered" evidence="1">
    <location>
        <begin position="63"/>
        <end position="82"/>
    </location>
</feature>
<evidence type="ECO:0000313" key="2">
    <source>
        <dbReference type="EMBL" id="MPM23123.1"/>
    </source>
</evidence>
<proteinExistence type="predicted"/>
<protein>
    <submittedName>
        <fullName evidence="2">Uncharacterized protein</fullName>
    </submittedName>
</protein>
<accession>A0A644Y973</accession>
<name>A0A644Y973_9ZZZZ</name>